<name>A0AAE2CIM0_9LAMI</name>
<sequence length="128" mass="14938">MARRYDIVLHMFDEQDMLPRVDPRVKELIRGLRGFRLRVLQMRNNSRRNIRRNRMNAQATQRDIEADVPLSQVLEDMRSRNKRAAMAEEIPYVPQPPSSQLGTQGSNQARGLDDFVANMTDIADDVEW</sequence>
<protein>
    <submittedName>
        <fullName evidence="2">Uncharacterized protein</fullName>
    </submittedName>
</protein>
<gene>
    <name evidence="2" type="ORF">Salat_1934000</name>
</gene>
<evidence type="ECO:0000313" key="2">
    <source>
        <dbReference type="EMBL" id="KAK4423512.1"/>
    </source>
</evidence>
<accession>A0AAE2CIM0</accession>
<feature type="compositionally biased region" description="Polar residues" evidence="1">
    <location>
        <begin position="98"/>
        <end position="109"/>
    </location>
</feature>
<dbReference type="EMBL" id="JACGWO010000007">
    <property type="protein sequence ID" value="KAK4423512.1"/>
    <property type="molecule type" value="Genomic_DNA"/>
</dbReference>
<reference evidence="2" key="2">
    <citation type="journal article" date="2024" name="Plant">
        <title>Genomic evolution and insights into agronomic trait innovations of Sesamum species.</title>
        <authorList>
            <person name="Miao H."/>
            <person name="Wang L."/>
            <person name="Qu L."/>
            <person name="Liu H."/>
            <person name="Sun Y."/>
            <person name="Le M."/>
            <person name="Wang Q."/>
            <person name="Wei S."/>
            <person name="Zheng Y."/>
            <person name="Lin W."/>
            <person name="Duan Y."/>
            <person name="Cao H."/>
            <person name="Xiong S."/>
            <person name="Wang X."/>
            <person name="Wei L."/>
            <person name="Li C."/>
            <person name="Ma Q."/>
            <person name="Ju M."/>
            <person name="Zhao R."/>
            <person name="Li G."/>
            <person name="Mu C."/>
            <person name="Tian Q."/>
            <person name="Mei H."/>
            <person name="Zhang T."/>
            <person name="Gao T."/>
            <person name="Zhang H."/>
        </authorList>
    </citation>
    <scope>NUCLEOTIDE SEQUENCE</scope>
    <source>
        <strain evidence="2">3651</strain>
    </source>
</reference>
<proteinExistence type="predicted"/>
<evidence type="ECO:0000313" key="3">
    <source>
        <dbReference type="Proteomes" id="UP001293254"/>
    </source>
</evidence>
<feature type="region of interest" description="Disordered" evidence="1">
    <location>
        <begin position="90"/>
        <end position="111"/>
    </location>
</feature>
<dbReference type="AlphaFoldDB" id="A0AAE2CIM0"/>
<comment type="caution">
    <text evidence="2">The sequence shown here is derived from an EMBL/GenBank/DDBJ whole genome shotgun (WGS) entry which is preliminary data.</text>
</comment>
<keyword evidence="3" id="KW-1185">Reference proteome</keyword>
<organism evidence="2 3">
    <name type="scientific">Sesamum alatum</name>
    <dbReference type="NCBI Taxonomy" id="300844"/>
    <lineage>
        <taxon>Eukaryota</taxon>
        <taxon>Viridiplantae</taxon>
        <taxon>Streptophyta</taxon>
        <taxon>Embryophyta</taxon>
        <taxon>Tracheophyta</taxon>
        <taxon>Spermatophyta</taxon>
        <taxon>Magnoliopsida</taxon>
        <taxon>eudicotyledons</taxon>
        <taxon>Gunneridae</taxon>
        <taxon>Pentapetalae</taxon>
        <taxon>asterids</taxon>
        <taxon>lamiids</taxon>
        <taxon>Lamiales</taxon>
        <taxon>Pedaliaceae</taxon>
        <taxon>Sesamum</taxon>
    </lineage>
</organism>
<evidence type="ECO:0000256" key="1">
    <source>
        <dbReference type="SAM" id="MobiDB-lite"/>
    </source>
</evidence>
<reference evidence="2" key="1">
    <citation type="submission" date="2020-06" db="EMBL/GenBank/DDBJ databases">
        <authorList>
            <person name="Li T."/>
            <person name="Hu X."/>
            <person name="Zhang T."/>
            <person name="Song X."/>
            <person name="Zhang H."/>
            <person name="Dai N."/>
            <person name="Sheng W."/>
            <person name="Hou X."/>
            <person name="Wei L."/>
        </authorList>
    </citation>
    <scope>NUCLEOTIDE SEQUENCE</scope>
    <source>
        <strain evidence="2">3651</strain>
        <tissue evidence="2">Leaf</tissue>
    </source>
</reference>
<dbReference type="Proteomes" id="UP001293254">
    <property type="component" value="Unassembled WGS sequence"/>
</dbReference>